<proteinExistence type="predicted"/>
<dbReference type="Gene3D" id="3.90.1340.10">
    <property type="entry name" value="Phage tail collar domain"/>
    <property type="match status" value="1"/>
</dbReference>
<keyword evidence="3" id="KW-1185">Reference proteome</keyword>
<dbReference type="InterPro" id="IPR011083">
    <property type="entry name" value="Phage_tail_collar_dom"/>
</dbReference>
<protein>
    <submittedName>
        <fullName evidence="2">Phage tail protein</fullName>
    </submittedName>
</protein>
<dbReference type="Proteomes" id="UP001597233">
    <property type="component" value="Unassembled WGS sequence"/>
</dbReference>
<dbReference type="InterPro" id="IPR037053">
    <property type="entry name" value="Phage_tail_collar_dom_sf"/>
</dbReference>
<feature type="domain" description="Phage tail collar" evidence="1">
    <location>
        <begin position="7"/>
        <end position="66"/>
    </location>
</feature>
<dbReference type="Pfam" id="PF07484">
    <property type="entry name" value="Collar"/>
    <property type="match status" value="1"/>
</dbReference>
<dbReference type="RefSeq" id="WP_347324194.1">
    <property type="nucleotide sequence ID" value="NZ_JBCGUH010000003.1"/>
</dbReference>
<dbReference type="SUPFAM" id="SSF88874">
    <property type="entry name" value="Receptor-binding domain of short tail fibre protein gp12"/>
    <property type="match status" value="1"/>
</dbReference>
<evidence type="ECO:0000259" key="1">
    <source>
        <dbReference type="Pfam" id="PF07484"/>
    </source>
</evidence>
<reference evidence="3" key="1">
    <citation type="journal article" date="2019" name="Int. J. Syst. Evol. Microbiol.">
        <title>The Global Catalogue of Microorganisms (GCM) 10K type strain sequencing project: providing services to taxonomists for standard genome sequencing and annotation.</title>
        <authorList>
            <consortium name="The Broad Institute Genomics Platform"/>
            <consortium name="The Broad Institute Genome Sequencing Center for Infectious Disease"/>
            <person name="Wu L."/>
            <person name="Ma J."/>
        </authorList>
    </citation>
    <scope>NUCLEOTIDE SEQUENCE [LARGE SCALE GENOMIC DNA]</scope>
    <source>
        <strain evidence="3">CCUG 54950</strain>
    </source>
</reference>
<comment type="caution">
    <text evidence="2">The sequence shown here is derived from an EMBL/GenBank/DDBJ whole genome shotgun (WGS) entry which is preliminary data.</text>
</comment>
<evidence type="ECO:0000313" key="3">
    <source>
        <dbReference type="Proteomes" id="UP001597233"/>
    </source>
</evidence>
<dbReference type="EMBL" id="JBHUEH010000010">
    <property type="protein sequence ID" value="MFD1884541.1"/>
    <property type="molecule type" value="Genomic_DNA"/>
</dbReference>
<evidence type="ECO:0000313" key="2">
    <source>
        <dbReference type="EMBL" id="MFD1884541.1"/>
    </source>
</evidence>
<accession>A0ABW4RE42</accession>
<name>A0ABW4RE42_9BACL</name>
<gene>
    <name evidence="2" type="ORF">ACFSC9_03315</name>
</gene>
<organism evidence="2 3">
    <name type="scientific">Paenibacillus wenxiniae</name>
    <dbReference type="NCBI Taxonomy" id="1636843"/>
    <lineage>
        <taxon>Bacteria</taxon>
        <taxon>Bacillati</taxon>
        <taxon>Bacillota</taxon>
        <taxon>Bacilli</taxon>
        <taxon>Bacillales</taxon>
        <taxon>Paenibacillaceae</taxon>
        <taxon>Paenibacillus</taxon>
    </lineage>
</organism>
<sequence length="180" mass="18409">MSDQYLGEIRMFAGLAGTKAPNGWAFCDGTVLPISGNEALFALIGVVYGGDGRTNFALPDLRGRVPIHAGTLTPGGNTYRLGNSGGTETVTITASGLPAHTHSINVISGTGKATTPSPANAIPATTTMNMYAAPTATTTIAPMNTTSMSSEGGNVAHNNMMPYLALGFIIALQGIYPMSS</sequence>